<organism evidence="4 5">
    <name type="scientific">Bacillus thuringiensis</name>
    <dbReference type="NCBI Taxonomy" id="1428"/>
    <lineage>
        <taxon>Bacteria</taxon>
        <taxon>Bacillati</taxon>
        <taxon>Bacillota</taxon>
        <taxon>Bacilli</taxon>
        <taxon>Bacillales</taxon>
        <taxon>Bacillaceae</taxon>
        <taxon>Bacillus</taxon>
        <taxon>Bacillus cereus group</taxon>
    </lineage>
</organism>
<dbReference type="PANTHER" id="PTHR30204">
    <property type="entry name" value="REDOX-CYCLING DRUG-SENSING TRANSCRIPTIONAL ACTIVATOR SOXR"/>
    <property type="match status" value="1"/>
</dbReference>
<dbReference type="Pfam" id="PF13411">
    <property type="entry name" value="MerR_1"/>
    <property type="match status" value="1"/>
</dbReference>
<evidence type="ECO:0000313" key="4">
    <source>
        <dbReference type="EMBL" id="ARP60481.1"/>
    </source>
</evidence>
<proteinExistence type="predicted"/>
<dbReference type="InterPro" id="IPR000551">
    <property type="entry name" value="MerR-type_HTH_dom"/>
</dbReference>
<keyword evidence="2" id="KW-0175">Coiled coil</keyword>
<keyword evidence="1" id="KW-0238">DNA-binding</keyword>
<dbReference type="PRINTS" id="PR00040">
    <property type="entry name" value="HTHMERR"/>
</dbReference>
<dbReference type="EMBL" id="CP021061">
    <property type="protein sequence ID" value="ARP60481.1"/>
    <property type="molecule type" value="Genomic_DNA"/>
</dbReference>
<sequence length="254" mass="30261">MMVVISIQELTRETGVTVRTLRYYDQIDLLKPSGKTEGGHRLYSEADVIRLQQILFLKEMGFSLKEVANMLVKGELDLKKSLENQLRFVQEEQKKFNRMERVLQAVVYSVDVEGELDWKVMFELIQLSKQSPRIREIFQNEVFSKEEQKLLHNLPNMSEEDPNVLEWVDLLKQLRIFMKEGKEAANDEVQRVMKRLMQKCLEMANGDEAFLDKLWEVRKSKEDSQKMSMYPIEEEFLLYMDEAFRIYDEREKDK</sequence>
<dbReference type="GO" id="GO:0003700">
    <property type="term" value="F:DNA-binding transcription factor activity"/>
    <property type="evidence" value="ECO:0007669"/>
    <property type="project" value="InterPro"/>
</dbReference>
<evidence type="ECO:0000259" key="3">
    <source>
        <dbReference type="PROSITE" id="PS50937"/>
    </source>
</evidence>
<dbReference type="GO" id="GO:0003677">
    <property type="term" value="F:DNA binding"/>
    <property type="evidence" value="ECO:0007669"/>
    <property type="project" value="UniProtKB-KW"/>
</dbReference>
<dbReference type="InterPro" id="IPR009061">
    <property type="entry name" value="DNA-bd_dom_put_sf"/>
</dbReference>
<keyword evidence="5" id="KW-1185">Reference proteome</keyword>
<dbReference type="AlphaFoldDB" id="A0A1W6WVD5"/>
<dbReference type="Proteomes" id="UP000194143">
    <property type="component" value="Chromosome"/>
</dbReference>
<evidence type="ECO:0000256" key="1">
    <source>
        <dbReference type="ARBA" id="ARBA00023125"/>
    </source>
</evidence>
<protein>
    <submittedName>
        <fullName evidence="4">MerR family transcriptional regulator</fullName>
    </submittedName>
</protein>
<dbReference type="PROSITE" id="PS50937">
    <property type="entry name" value="HTH_MERR_2"/>
    <property type="match status" value="1"/>
</dbReference>
<dbReference type="Gene3D" id="1.10.1660.10">
    <property type="match status" value="1"/>
</dbReference>
<dbReference type="InterPro" id="IPR047057">
    <property type="entry name" value="MerR_fam"/>
</dbReference>
<dbReference type="PANTHER" id="PTHR30204:SF96">
    <property type="entry name" value="CHROMOSOME-ANCHORING PROTEIN RACA"/>
    <property type="match status" value="1"/>
</dbReference>
<name>A0A1W6WVD5_BACTU</name>
<dbReference type="SUPFAM" id="SSF46955">
    <property type="entry name" value="Putative DNA-binding domain"/>
    <property type="match status" value="1"/>
</dbReference>
<dbReference type="SMART" id="SM00422">
    <property type="entry name" value="HTH_MERR"/>
    <property type="match status" value="1"/>
</dbReference>
<dbReference type="CDD" id="cd01106">
    <property type="entry name" value="HTH_TipAL-Mta"/>
    <property type="match status" value="1"/>
</dbReference>
<evidence type="ECO:0000313" key="5">
    <source>
        <dbReference type="Proteomes" id="UP000194143"/>
    </source>
</evidence>
<reference evidence="4 5" key="1">
    <citation type="submission" date="2017-04" db="EMBL/GenBank/DDBJ databases">
        <title>Complete Genome Sequence of Bacillus thuringiensis type Strain ATCC 10792.</title>
        <authorList>
            <person name="Oh D.-H."/>
            <person name="Park B.-J."/>
            <person name="Shuai W."/>
            <person name="Chelliah R."/>
        </authorList>
    </citation>
    <scope>NUCLEOTIDE SEQUENCE [LARGE SCALE GENOMIC DNA]</scope>
    <source>
        <strain evidence="4 5">ATCC 10792</strain>
    </source>
</reference>
<gene>
    <name evidence="4" type="ORF">CAB88_26825</name>
</gene>
<evidence type="ECO:0000256" key="2">
    <source>
        <dbReference type="SAM" id="Coils"/>
    </source>
</evidence>
<feature type="domain" description="HTH merR-type" evidence="3">
    <location>
        <begin position="4"/>
        <end position="73"/>
    </location>
</feature>
<accession>A0A1W6WVD5</accession>
<feature type="coiled-coil region" evidence="2">
    <location>
        <begin position="72"/>
        <end position="99"/>
    </location>
</feature>